<gene>
    <name evidence="2" type="ORF">B5F17_03790</name>
</gene>
<dbReference type="CDD" id="cd00431">
    <property type="entry name" value="cysteine_hydrolases"/>
    <property type="match status" value="1"/>
</dbReference>
<protein>
    <submittedName>
        <fullName evidence="2">Amidase</fullName>
    </submittedName>
</protein>
<dbReference type="AlphaFoldDB" id="A0A1Y4LAH6"/>
<dbReference type="Proteomes" id="UP000195897">
    <property type="component" value="Unassembled WGS sequence"/>
</dbReference>
<dbReference type="Pfam" id="PF00857">
    <property type="entry name" value="Isochorismatase"/>
    <property type="match status" value="1"/>
</dbReference>
<dbReference type="RefSeq" id="WP_087370995.1">
    <property type="nucleotide sequence ID" value="NZ_NFKK01000003.1"/>
</dbReference>
<reference evidence="3" key="1">
    <citation type="submission" date="2017-04" db="EMBL/GenBank/DDBJ databases">
        <title>Function of individual gut microbiota members based on whole genome sequencing of pure cultures obtained from chicken caecum.</title>
        <authorList>
            <person name="Medvecky M."/>
            <person name="Cejkova D."/>
            <person name="Polansky O."/>
            <person name="Karasova D."/>
            <person name="Kubasova T."/>
            <person name="Cizek A."/>
            <person name="Rychlik I."/>
        </authorList>
    </citation>
    <scope>NUCLEOTIDE SEQUENCE [LARGE SCALE GENOMIC DNA]</scope>
    <source>
        <strain evidence="3">An180</strain>
    </source>
</reference>
<dbReference type="InterPro" id="IPR036380">
    <property type="entry name" value="Isochorismatase-like_sf"/>
</dbReference>
<dbReference type="InterPro" id="IPR000868">
    <property type="entry name" value="Isochorismatase-like_dom"/>
</dbReference>
<dbReference type="EMBL" id="NFKK01000003">
    <property type="protein sequence ID" value="OUP53717.1"/>
    <property type="molecule type" value="Genomic_DNA"/>
</dbReference>
<name>A0A1Y4LAH6_9FIRM</name>
<sequence length="185" mass="20366">MEKKRLLAIIDYQNDFVCGTLGFSGAEKLDAGIAQRAQEYLAMGDPVLVTYDTHGENYLQTREGRTLPIPHCQPDTEGWRLYGKTQELISGTCCTGLLYPVRKTTFGIAPETLVALKKEIGDLDEILLVGLVSNMCVMANVCTLQAAWPEAQIIVDASLCASFDPALHEKTLDVMQGMQVQVINR</sequence>
<evidence type="ECO:0000259" key="1">
    <source>
        <dbReference type="Pfam" id="PF00857"/>
    </source>
</evidence>
<evidence type="ECO:0000313" key="2">
    <source>
        <dbReference type="EMBL" id="OUP53717.1"/>
    </source>
</evidence>
<accession>A0A1Y4LAH6</accession>
<dbReference type="SUPFAM" id="SSF52499">
    <property type="entry name" value="Isochorismatase-like hydrolases"/>
    <property type="match status" value="1"/>
</dbReference>
<organism evidence="2 3">
    <name type="scientific">Butyricicoccus pullicaecorum</name>
    <dbReference type="NCBI Taxonomy" id="501571"/>
    <lineage>
        <taxon>Bacteria</taxon>
        <taxon>Bacillati</taxon>
        <taxon>Bacillota</taxon>
        <taxon>Clostridia</taxon>
        <taxon>Eubacteriales</taxon>
        <taxon>Butyricicoccaceae</taxon>
        <taxon>Butyricicoccus</taxon>
    </lineage>
</organism>
<proteinExistence type="predicted"/>
<comment type="caution">
    <text evidence="2">The sequence shown here is derived from an EMBL/GenBank/DDBJ whole genome shotgun (WGS) entry which is preliminary data.</text>
</comment>
<evidence type="ECO:0000313" key="3">
    <source>
        <dbReference type="Proteomes" id="UP000195897"/>
    </source>
</evidence>
<dbReference type="Gene3D" id="3.40.50.850">
    <property type="entry name" value="Isochorismatase-like"/>
    <property type="match status" value="1"/>
</dbReference>
<feature type="domain" description="Isochorismatase-like" evidence="1">
    <location>
        <begin position="7"/>
        <end position="183"/>
    </location>
</feature>